<comment type="similarity">
    <text evidence="2 4">Belongs to the pterin-4-alpha-carbinolamine dehydratase family.</text>
</comment>
<keyword evidence="3 4" id="KW-0456">Lyase</keyword>
<dbReference type="GO" id="GO:0006729">
    <property type="term" value="P:tetrahydrobiopterin biosynthetic process"/>
    <property type="evidence" value="ECO:0007669"/>
    <property type="project" value="InterPro"/>
</dbReference>
<dbReference type="EC" id="4.2.1.96" evidence="4"/>
<dbReference type="CDD" id="cd00488">
    <property type="entry name" value="PCD_DCoH"/>
    <property type="match status" value="1"/>
</dbReference>
<organism evidence="5">
    <name type="scientific">Acidobacterium capsulatum</name>
    <dbReference type="NCBI Taxonomy" id="33075"/>
    <lineage>
        <taxon>Bacteria</taxon>
        <taxon>Pseudomonadati</taxon>
        <taxon>Acidobacteriota</taxon>
        <taxon>Terriglobia</taxon>
        <taxon>Terriglobales</taxon>
        <taxon>Acidobacteriaceae</taxon>
        <taxon>Acidobacterium</taxon>
    </lineage>
</organism>
<dbReference type="SUPFAM" id="SSF55248">
    <property type="entry name" value="PCD-like"/>
    <property type="match status" value="1"/>
</dbReference>
<name>A0A7V5CRW1_9BACT</name>
<reference evidence="5" key="1">
    <citation type="journal article" date="2020" name="mSystems">
        <title>Genome- and Community-Level Interaction Insights into Carbon Utilization and Element Cycling Functions of Hydrothermarchaeota in Hydrothermal Sediment.</title>
        <authorList>
            <person name="Zhou Z."/>
            <person name="Liu Y."/>
            <person name="Xu W."/>
            <person name="Pan J."/>
            <person name="Luo Z.H."/>
            <person name="Li M."/>
        </authorList>
    </citation>
    <scope>NUCLEOTIDE SEQUENCE [LARGE SCALE GENOMIC DNA]</scope>
    <source>
        <strain evidence="5">SpSt-855</strain>
    </source>
</reference>
<evidence type="ECO:0000256" key="2">
    <source>
        <dbReference type="ARBA" id="ARBA00006472"/>
    </source>
</evidence>
<evidence type="ECO:0000256" key="1">
    <source>
        <dbReference type="ARBA" id="ARBA00001554"/>
    </source>
</evidence>
<dbReference type="PANTHER" id="PTHR12599">
    <property type="entry name" value="PTERIN-4-ALPHA-CARBINOLAMINE DEHYDRATASE"/>
    <property type="match status" value="1"/>
</dbReference>
<dbReference type="AlphaFoldDB" id="A0A7V5CRW1"/>
<dbReference type="PANTHER" id="PTHR12599:SF0">
    <property type="entry name" value="PTERIN-4-ALPHA-CARBINOLAMINE DEHYDRATASE"/>
    <property type="match status" value="1"/>
</dbReference>
<dbReference type="NCBIfam" id="NF002017">
    <property type="entry name" value="PRK00823.1-2"/>
    <property type="match status" value="1"/>
</dbReference>
<dbReference type="InterPro" id="IPR036428">
    <property type="entry name" value="PCD_sf"/>
</dbReference>
<dbReference type="HAMAP" id="MF_00434">
    <property type="entry name" value="Pterin_4_alpha"/>
    <property type="match status" value="1"/>
</dbReference>
<dbReference type="Pfam" id="PF01329">
    <property type="entry name" value="Pterin_4a"/>
    <property type="match status" value="1"/>
</dbReference>
<protein>
    <recommendedName>
        <fullName evidence="4">Putative pterin-4-alpha-carbinolamine dehydratase</fullName>
        <shortName evidence="4">PHS</shortName>
        <ecNumber evidence="4">4.2.1.96</ecNumber>
    </recommendedName>
    <alternativeName>
        <fullName evidence="4">4-alpha-hydroxy-tetrahydropterin dehydratase</fullName>
    </alternativeName>
    <alternativeName>
        <fullName evidence="4">Pterin carbinolamine dehydratase</fullName>
        <shortName evidence="4">PCD</shortName>
    </alternativeName>
</protein>
<comment type="caution">
    <text evidence="5">The sequence shown here is derived from an EMBL/GenBank/DDBJ whole genome shotgun (WGS) entry which is preliminary data.</text>
</comment>
<comment type="catalytic activity">
    <reaction evidence="1 4">
        <text>(4aS,6R)-4a-hydroxy-L-erythro-5,6,7,8-tetrahydrobiopterin = (6R)-L-erythro-6,7-dihydrobiopterin + H2O</text>
        <dbReference type="Rhea" id="RHEA:11920"/>
        <dbReference type="ChEBI" id="CHEBI:15377"/>
        <dbReference type="ChEBI" id="CHEBI:15642"/>
        <dbReference type="ChEBI" id="CHEBI:43120"/>
        <dbReference type="EC" id="4.2.1.96"/>
    </reaction>
</comment>
<dbReference type="EMBL" id="DTKL01000006">
    <property type="protein sequence ID" value="HGY93148.1"/>
    <property type="molecule type" value="Genomic_DNA"/>
</dbReference>
<proteinExistence type="inferred from homology"/>
<dbReference type="Gene3D" id="3.30.1360.20">
    <property type="entry name" value="Transcriptional coactivator/pterin dehydratase"/>
    <property type="match status" value="1"/>
</dbReference>
<sequence>MAQLTPKAIEERLSSLPAWKLQMPEIERVVEFPDFVAAMAFVNKVAEKAELAGHHPDIDIRYNRVRLALVTHDAGGLTERDFDLAASIEALL</sequence>
<gene>
    <name evidence="5" type="ORF">ENW50_00435</name>
</gene>
<dbReference type="GO" id="GO:0008124">
    <property type="term" value="F:4-alpha-hydroxytetrahydrobiopterin dehydratase activity"/>
    <property type="evidence" value="ECO:0007669"/>
    <property type="project" value="UniProtKB-UniRule"/>
</dbReference>
<evidence type="ECO:0000313" key="5">
    <source>
        <dbReference type="EMBL" id="HGY93148.1"/>
    </source>
</evidence>
<evidence type="ECO:0000256" key="3">
    <source>
        <dbReference type="ARBA" id="ARBA00023239"/>
    </source>
</evidence>
<dbReference type="InterPro" id="IPR001533">
    <property type="entry name" value="Pterin_deHydtase"/>
</dbReference>
<accession>A0A7V5CRW1</accession>
<evidence type="ECO:0000256" key="4">
    <source>
        <dbReference type="HAMAP-Rule" id="MF_00434"/>
    </source>
</evidence>